<dbReference type="PRINTS" id="PR00035">
    <property type="entry name" value="HTHGNTR"/>
</dbReference>
<dbReference type="SMART" id="SM00345">
    <property type="entry name" value="HTH_GNTR"/>
    <property type="match status" value="1"/>
</dbReference>
<keyword evidence="1" id="KW-0805">Transcription regulation</keyword>
<dbReference type="AlphaFoldDB" id="A0A1I5X5M2"/>
<evidence type="ECO:0000256" key="3">
    <source>
        <dbReference type="ARBA" id="ARBA00023163"/>
    </source>
</evidence>
<dbReference type="InterPro" id="IPR008920">
    <property type="entry name" value="TF_FadR/GntR_C"/>
</dbReference>
<protein>
    <submittedName>
        <fullName evidence="5">DNA-binding transcriptional regulator, GntR family</fullName>
    </submittedName>
</protein>
<dbReference type="GO" id="GO:0003677">
    <property type="term" value="F:DNA binding"/>
    <property type="evidence" value="ECO:0007669"/>
    <property type="project" value="UniProtKB-KW"/>
</dbReference>
<dbReference type="SMART" id="SM00895">
    <property type="entry name" value="FCD"/>
    <property type="match status" value="1"/>
</dbReference>
<dbReference type="Pfam" id="PF07729">
    <property type="entry name" value="FCD"/>
    <property type="match status" value="1"/>
</dbReference>
<proteinExistence type="predicted"/>
<dbReference type="InterPro" id="IPR036390">
    <property type="entry name" value="WH_DNA-bd_sf"/>
</dbReference>
<dbReference type="STRING" id="937334.SAMN05444406_12215"/>
<dbReference type="PANTHER" id="PTHR43537:SF24">
    <property type="entry name" value="GLUCONATE OPERON TRANSCRIPTIONAL REPRESSOR"/>
    <property type="match status" value="1"/>
</dbReference>
<evidence type="ECO:0000256" key="2">
    <source>
        <dbReference type="ARBA" id="ARBA00023125"/>
    </source>
</evidence>
<evidence type="ECO:0000313" key="6">
    <source>
        <dbReference type="Proteomes" id="UP000198577"/>
    </source>
</evidence>
<organism evidence="5 6">
    <name type="scientific">Caldicoprobacter faecalis</name>
    <dbReference type="NCBI Taxonomy" id="937334"/>
    <lineage>
        <taxon>Bacteria</taxon>
        <taxon>Bacillati</taxon>
        <taxon>Bacillota</taxon>
        <taxon>Clostridia</taxon>
        <taxon>Caldicoprobacterales</taxon>
        <taxon>Caldicoprobacteraceae</taxon>
        <taxon>Caldicoprobacter</taxon>
    </lineage>
</organism>
<dbReference type="EMBL" id="FOXR01000022">
    <property type="protein sequence ID" value="SFQ27181.1"/>
    <property type="molecule type" value="Genomic_DNA"/>
</dbReference>
<evidence type="ECO:0000313" key="5">
    <source>
        <dbReference type="EMBL" id="SFQ27181.1"/>
    </source>
</evidence>
<feature type="domain" description="HTH gntR-type" evidence="4">
    <location>
        <begin position="24"/>
        <end position="91"/>
    </location>
</feature>
<dbReference type="InterPro" id="IPR011711">
    <property type="entry name" value="GntR_C"/>
</dbReference>
<keyword evidence="2 5" id="KW-0238">DNA-binding</keyword>
<dbReference type="GO" id="GO:0003700">
    <property type="term" value="F:DNA-binding transcription factor activity"/>
    <property type="evidence" value="ECO:0007669"/>
    <property type="project" value="InterPro"/>
</dbReference>
<dbReference type="Gene3D" id="1.20.120.530">
    <property type="entry name" value="GntR ligand-binding domain-like"/>
    <property type="match status" value="1"/>
</dbReference>
<dbReference type="SUPFAM" id="SSF48008">
    <property type="entry name" value="GntR ligand-binding domain-like"/>
    <property type="match status" value="1"/>
</dbReference>
<keyword evidence="6" id="KW-1185">Reference proteome</keyword>
<dbReference type="PANTHER" id="PTHR43537">
    <property type="entry name" value="TRANSCRIPTIONAL REGULATOR, GNTR FAMILY"/>
    <property type="match status" value="1"/>
</dbReference>
<name>A0A1I5X5M2_9FIRM</name>
<dbReference type="SUPFAM" id="SSF46785">
    <property type="entry name" value="Winged helix' DNA-binding domain"/>
    <property type="match status" value="1"/>
</dbReference>
<keyword evidence="3" id="KW-0804">Transcription</keyword>
<dbReference type="CDD" id="cd07377">
    <property type="entry name" value="WHTH_GntR"/>
    <property type="match status" value="1"/>
</dbReference>
<dbReference type="Proteomes" id="UP000198577">
    <property type="component" value="Unassembled WGS sequence"/>
</dbReference>
<dbReference type="Pfam" id="PF00392">
    <property type="entry name" value="GntR"/>
    <property type="match status" value="1"/>
</dbReference>
<reference evidence="5 6" key="1">
    <citation type="submission" date="2016-10" db="EMBL/GenBank/DDBJ databases">
        <authorList>
            <person name="de Groot N.N."/>
        </authorList>
    </citation>
    <scope>NUCLEOTIDE SEQUENCE [LARGE SCALE GENOMIC DNA]</scope>
    <source>
        <strain evidence="5 6">DSM 20678</strain>
    </source>
</reference>
<evidence type="ECO:0000256" key="1">
    <source>
        <dbReference type="ARBA" id="ARBA00023015"/>
    </source>
</evidence>
<accession>A0A1I5X5M2</accession>
<gene>
    <name evidence="5" type="ORF">SAMN05444406_12215</name>
</gene>
<dbReference type="Gene3D" id="1.10.10.10">
    <property type="entry name" value="Winged helix-like DNA-binding domain superfamily/Winged helix DNA-binding domain"/>
    <property type="match status" value="1"/>
</dbReference>
<dbReference type="PROSITE" id="PS50949">
    <property type="entry name" value="HTH_GNTR"/>
    <property type="match status" value="1"/>
</dbReference>
<dbReference type="InterPro" id="IPR036388">
    <property type="entry name" value="WH-like_DNA-bd_sf"/>
</dbReference>
<sequence length="239" mass="27747">MDDFEESRVAKAKRFAKMQSLERYSLHSYVFNYIRDAILNGRYKPGDALVETKLAEELGVSRTPIREAIRQLELEGLVISIPNKGVVVSGVSQKDIDDIYTIRSMLEGLAARWAAQRIDEQALKELEEIVELMEYYTRKNDFDQLTQLDTRFHGVIYDACDSKVLKHMLDNLLRYVERARRGSLKVPMRARLSFHEHRSIFEAIMKRDAAEAERLMAEHISRAILNLHSLTEQSEEEKD</sequence>
<dbReference type="InterPro" id="IPR000524">
    <property type="entry name" value="Tscrpt_reg_HTH_GntR"/>
</dbReference>
<evidence type="ECO:0000259" key="4">
    <source>
        <dbReference type="PROSITE" id="PS50949"/>
    </source>
</evidence>